<evidence type="ECO:0000313" key="10">
    <source>
        <dbReference type="EMBL" id="OQS05076.1"/>
    </source>
</evidence>
<evidence type="ECO:0000256" key="7">
    <source>
        <dbReference type="SAM" id="Coils"/>
    </source>
</evidence>
<comment type="cofactor">
    <cofactor evidence="6">
        <name>a divalent metal cation</name>
        <dbReference type="ChEBI" id="CHEBI:60240"/>
    </cofactor>
    <text evidence="6">Binds 2 divalent metal cations per subunit. Site 1 may preferentially bind zinc ions, while site 2 has a preference for magnesium and/or manganese ions.</text>
</comment>
<organism evidence="10 11">
    <name type="scientific">Thraustotheca clavata</name>
    <dbReference type="NCBI Taxonomy" id="74557"/>
    <lineage>
        <taxon>Eukaryota</taxon>
        <taxon>Sar</taxon>
        <taxon>Stramenopiles</taxon>
        <taxon>Oomycota</taxon>
        <taxon>Saprolegniomycetes</taxon>
        <taxon>Saprolegniales</taxon>
        <taxon>Achlyaceae</taxon>
        <taxon>Thraustotheca</taxon>
    </lineage>
</organism>
<feature type="binding site" evidence="4">
    <location>
        <begin position="530"/>
        <end position="534"/>
    </location>
    <ligand>
        <name>AMP</name>
        <dbReference type="ChEBI" id="CHEBI:456215"/>
    </ligand>
</feature>
<evidence type="ECO:0000256" key="4">
    <source>
        <dbReference type="PIRSR" id="PIRSR623088-2"/>
    </source>
</evidence>
<dbReference type="InterPro" id="IPR036971">
    <property type="entry name" value="PDEase_catalytic_dom_sf"/>
</dbReference>
<gene>
    <name evidence="10" type="ORF">THRCLA_02746</name>
</gene>
<dbReference type="OrthoDB" id="546632at2759"/>
<feature type="binding site" evidence="4">
    <location>
        <position position="741"/>
    </location>
    <ligand>
        <name>AMP</name>
        <dbReference type="ChEBI" id="CHEBI:456215"/>
    </ligand>
</feature>
<feature type="domain" description="PDEase" evidence="9">
    <location>
        <begin position="456"/>
        <end position="786"/>
    </location>
</feature>
<keyword evidence="8" id="KW-0812">Transmembrane</keyword>
<dbReference type="PANTHER" id="PTHR11347">
    <property type="entry name" value="CYCLIC NUCLEOTIDE PHOSPHODIESTERASE"/>
    <property type="match status" value="1"/>
</dbReference>
<comment type="similarity">
    <text evidence="6">Belongs to the cyclic nucleotide phosphodiesterase family.</text>
</comment>
<feature type="transmembrane region" description="Helical" evidence="8">
    <location>
        <begin position="262"/>
        <end position="283"/>
    </location>
</feature>
<dbReference type="InterPro" id="IPR002073">
    <property type="entry name" value="PDEase_catalytic_dom"/>
</dbReference>
<dbReference type="EMBL" id="JNBS01000510">
    <property type="protein sequence ID" value="OQS05076.1"/>
    <property type="molecule type" value="Genomic_DNA"/>
</dbReference>
<dbReference type="Gene3D" id="1.10.1300.10">
    <property type="entry name" value="3'5'-cyclic nucleotide phosphodiesterase, catalytic domain"/>
    <property type="match status" value="1"/>
</dbReference>
<keyword evidence="7" id="KW-0175">Coiled coil</keyword>
<dbReference type="GO" id="GO:0004114">
    <property type="term" value="F:3',5'-cyclic-nucleotide phosphodiesterase activity"/>
    <property type="evidence" value="ECO:0007669"/>
    <property type="project" value="InterPro"/>
</dbReference>
<comment type="caution">
    <text evidence="10">The sequence shown here is derived from an EMBL/GenBank/DDBJ whole genome shotgun (WGS) entry which is preliminary data.</text>
</comment>
<feature type="binding site" evidence="5">
    <location>
        <position position="574"/>
    </location>
    <ligand>
        <name>Zn(2+)</name>
        <dbReference type="ChEBI" id="CHEBI:29105"/>
        <label>2</label>
    </ligand>
</feature>
<protein>
    <recommendedName>
        <fullName evidence="6">Phosphodiesterase</fullName>
        <ecNumber evidence="6">3.1.4.-</ecNumber>
    </recommendedName>
</protein>
<evidence type="ECO:0000259" key="9">
    <source>
        <dbReference type="PROSITE" id="PS51845"/>
    </source>
</evidence>
<keyword evidence="11" id="KW-1185">Reference proteome</keyword>
<dbReference type="AlphaFoldDB" id="A0A1W0A467"/>
<feature type="transmembrane region" description="Helical" evidence="8">
    <location>
        <begin position="236"/>
        <end position="256"/>
    </location>
</feature>
<proteinExistence type="inferred from homology"/>
<dbReference type="Proteomes" id="UP000243217">
    <property type="component" value="Unassembled WGS sequence"/>
</dbReference>
<dbReference type="STRING" id="74557.A0A1W0A467"/>
<keyword evidence="1 5" id="KW-0479">Metal-binding</keyword>
<name>A0A1W0A467_9STRA</name>
<feature type="coiled-coil region" evidence="7">
    <location>
        <begin position="299"/>
        <end position="336"/>
    </location>
</feature>
<feature type="active site" description="Proton donor" evidence="3">
    <location>
        <position position="530"/>
    </location>
</feature>
<keyword evidence="2 6" id="KW-0378">Hydrolase</keyword>
<feature type="binding site" evidence="5">
    <location>
        <position position="574"/>
    </location>
    <ligand>
        <name>Zn(2+)</name>
        <dbReference type="ChEBI" id="CHEBI:29105"/>
        <label>1</label>
    </ligand>
</feature>
<feature type="binding site" evidence="4">
    <location>
        <position position="574"/>
    </location>
    <ligand>
        <name>AMP</name>
        <dbReference type="ChEBI" id="CHEBI:456215"/>
    </ligand>
</feature>
<feature type="transmembrane region" description="Helical" evidence="8">
    <location>
        <begin position="98"/>
        <end position="116"/>
    </location>
</feature>
<evidence type="ECO:0000256" key="5">
    <source>
        <dbReference type="PIRSR" id="PIRSR623088-3"/>
    </source>
</evidence>
<evidence type="ECO:0000256" key="8">
    <source>
        <dbReference type="SAM" id="Phobius"/>
    </source>
</evidence>
<evidence type="ECO:0000256" key="6">
    <source>
        <dbReference type="RuleBase" id="RU363067"/>
    </source>
</evidence>
<dbReference type="InterPro" id="IPR023174">
    <property type="entry name" value="PDEase_CS"/>
</dbReference>
<keyword evidence="8" id="KW-0472">Membrane</keyword>
<dbReference type="EC" id="3.1.4.-" evidence="6"/>
<feature type="transmembrane region" description="Helical" evidence="8">
    <location>
        <begin position="62"/>
        <end position="78"/>
    </location>
</feature>
<keyword evidence="8" id="KW-1133">Transmembrane helix</keyword>
<dbReference type="GO" id="GO:0046872">
    <property type="term" value="F:metal ion binding"/>
    <property type="evidence" value="ECO:0007669"/>
    <property type="project" value="UniProtKB-KW"/>
</dbReference>
<feature type="binding site" evidence="5">
    <location>
        <position position="534"/>
    </location>
    <ligand>
        <name>Zn(2+)</name>
        <dbReference type="ChEBI" id="CHEBI:29105"/>
        <label>1</label>
    </ligand>
</feature>
<dbReference type="PROSITE" id="PS00126">
    <property type="entry name" value="PDEASE_I_1"/>
    <property type="match status" value="1"/>
</dbReference>
<feature type="transmembrane region" description="Helical" evidence="8">
    <location>
        <begin position="205"/>
        <end position="229"/>
    </location>
</feature>
<dbReference type="PROSITE" id="PS51845">
    <property type="entry name" value="PDEASE_I_2"/>
    <property type="match status" value="1"/>
</dbReference>
<evidence type="ECO:0000256" key="3">
    <source>
        <dbReference type="PIRSR" id="PIRSR623088-1"/>
    </source>
</evidence>
<reference evidence="10 11" key="1">
    <citation type="journal article" date="2014" name="Genome Biol. Evol.">
        <title>The secreted proteins of Achlya hypogyna and Thraustotheca clavata identify the ancestral oomycete secretome and reveal gene acquisitions by horizontal gene transfer.</title>
        <authorList>
            <person name="Misner I."/>
            <person name="Blouin N."/>
            <person name="Leonard G."/>
            <person name="Richards T.A."/>
            <person name="Lane C.E."/>
        </authorList>
    </citation>
    <scope>NUCLEOTIDE SEQUENCE [LARGE SCALE GENOMIC DNA]</scope>
    <source>
        <strain evidence="10 11">ATCC 34112</strain>
    </source>
</reference>
<feature type="binding site" evidence="5">
    <location>
        <position position="690"/>
    </location>
    <ligand>
        <name>Zn(2+)</name>
        <dbReference type="ChEBI" id="CHEBI:29105"/>
        <label>1</label>
    </ligand>
</feature>
<dbReference type="InterPro" id="IPR003607">
    <property type="entry name" value="HD/PDEase_dom"/>
</dbReference>
<dbReference type="PRINTS" id="PR00387">
    <property type="entry name" value="PDIESTERASE1"/>
</dbReference>
<feature type="binding site" evidence="4">
    <location>
        <position position="690"/>
    </location>
    <ligand>
        <name>AMP</name>
        <dbReference type="ChEBI" id="CHEBI:456215"/>
    </ligand>
</feature>
<accession>A0A1W0A467</accession>
<evidence type="ECO:0000256" key="2">
    <source>
        <dbReference type="ARBA" id="ARBA00022801"/>
    </source>
</evidence>
<dbReference type="Pfam" id="PF00233">
    <property type="entry name" value="PDEase_I"/>
    <property type="match status" value="1"/>
</dbReference>
<feature type="binding site" evidence="5">
    <location>
        <position position="573"/>
    </location>
    <ligand>
        <name>Zn(2+)</name>
        <dbReference type="ChEBI" id="CHEBI:29105"/>
        <label>1</label>
    </ligand>
</feature>
<dbReference type="CDD" id="cd00077">
    <property type="entry name" value="HDc"/>
    <property type="match status" value="1"/>
</dbReference>
<evidence type="ECO:0000256" key="1">
    <source>
        <dbReference type="ARBA" id="ARBA00022723"/>
    </source>
</evidence>
<feature type="transmembrane region" description="Helical" evidence="8">
    <location>
        <begin position="128"/>
        <end position="149"/>
    </location>
</feature>
<evidence type="ECO:0000313" key="11">
    <source>
        <dbReference type="Proteomes" id="UP000243217"/>
    </source>
</evidence>
<dbReference type="InterPro" id="IPR023088">
    <property type="entry name" value="PDEase"/>
</dbReference>
<dbReference type="SUPFAM" id="SSF109604">
    <property type="entry name" value="HD-domain/PDEase-like"/>
    <property type="match status" value="1"/>
</dbReference>
<dbReference type="GO" id="GO:0007165">
    <property type="term" value="P:signal transduction"/>
    <property type="evidence" value="ECO:0007669"/>
    <property type="project" value="InterPro"/>
</dbReference>
<sequence length="810" mass="92539">MLMEHKVTRVVPSVDSLSDTTTRMPKSVDPVHFHPLTARFVGNPKLEKLYLEKAVKEWSPRSFKIVLAFLLLYFIFVAPNLTNLTSSDASIRQQSQEYFLYVVPSMLPIPFLLWIARLERFQKYYHKIYAMIILCWTCSIIGGGMHSMLREWSVYIQDDMSTLLQAAQVFNLTATYTLSTQSGVWPYKTMEGTGKDILFQFMGDILLPAATMNINLLRMILISVFVPLLRIDTPHAATVSLISSMSYAVLTLVIYPHTSNQYFITNEILVCCFPLLFSIVLFLQNRDMERMYRQEFLHMHEIEEEAEFAYKQREAIAEENKNLKNELKLAKQHEATITKPLAGTIDLESPIHKIISDLKSLQDELKFTDTHSAKMTAIVTALSKLDTNLFTPDIIAQMRSSNGVDVDTKNWAISVLGKKEYNPMNRIPPLNNDARSKSSNHVLVSDQGAILLPHMPLIELTTIQKIQARIATDGWNLDVLGLDCKGHPVLFVGIAVFEYHRFYDHVKVDPIALKNFLLSIDEGYLRNPYHNAFHAADVINSVNYLISSLNNGYIRNLLTEHEFFAALIAAAVHDFRHPGRSNNFIIKARDRLALQYSDKSVLENMHLAESFMLAQENPNCDIWAHMKDKNYREMRKAIIEMVLSTDLSMHLQLVGSLKALILSDEKHDIANDPLIIMKAKMRIVVVKCADIGHSAKTVRLHGLWSSMIIEEFFIQGDAERDAATDISPFMDRWAENSAKNQIGFFEFIVLPFFDTVSKVVFPDAFRPIQQATKRNYALWKEASRRNLTTIQSIRDSLFSDDNIQIAELTN</sequence>